<comment type="caution">
    <text evidence="1">The sequence shown here is derived from an EMBL/GenBank/DDBJ whole genome shotgun (WGS) entry which is preliminary data.</text>
</comment>
<keyword evidence="2" id="KW-1185">Reference proteome</keyword>
<dbReference type="AlphaFoldDB" id="A0A834SRB2"/>
<proteinExistence type="predicted"/>
<name>A0A834SRB2_9FABA</name>
<reference evidence="1" key="1">
    <citation type="submission" date="2020-09" db="EMBL/GenBank/DDBJ databases">
        <title>Genome-Enabled Discovery of Anthraquinone Biosynthesis in Senna tora.</title>
        <authorList>
            <person name="Kang S.-H."/>
            <person name="Pandey R.P."/>
            <person name="Lee C.-M."/>
            <person name="Sim J.-S."/>
            <person name="Jeong J.-T."/>
            <person name="Choi B.-S."/>
            <person name="Jung M."/>
            <person name="Ginzburg D."/>
            <person name="Zhao K."/>
            <person name="Won S.Y."/>
            <person name="Oh T.-J."/>
            <person name="Yu Y."/>
            <person name="Kim N.-H."/>
            <person name="Lee O.R."/>
            <person name="Lee T.-H."/>
            <person name="Bashyal P."/>
            <person name="Kim T.-S."/>
            <person name="Lee W.-H."/>
            <person name="Kawkins C."/>
            <person name="Kim C.-K."/>
            <person name="Kim J.S."/>
            <person name="Ahn B.O."/>
            <person name="Rhee S.Y."/>
            <person name="Sohng J.K."/>
        </authorList>
    </citation>
    <scope>NUCLEOTIDE SEQUENCE</scope>
    <source>
        <tissue evidence="1">Leaf</tissue>
    </source>
</reference>
<protein>
    <submittedName>
        <fullName evidence="1">Uncharacterized protein</fullName>
    </submittedName>
</protein>
<dbReference type="EMBL" id="JAAIUW010000012">
    <property type="protein sequence ID" value="KAF7805952.1"/>
    <property type="molecule type" value="Genomic_DNA"/>
</dbReference>
<organism evidence="1 2">
    <name type="scientific">Senna tora</name>
    <dbReference type="NCBI Taxonomy" id="362788"/>
    <lineage>
        <taxon>Eukaryota</taxon>
        <taxon>Viridiplantae</taxon>
        <taxon>Streptophyta</taxon>
        <taxon>Embryophyta</taxon>
        <taxon>Tracheophyta</taxon>
        <taxon>Spermatophyta</taxon>
        <taxon>Magnoliopsida</taxon>
        <taxon>eudicotyledons</taxon>
        <taxon>Gunneridae</taxon>
        <taxon>Pentapetalae</taxon>
        <taxon>rosids</taxon>
        <taxon>fabids</taxon>
        <taxon>Fabales</taxon>
        <taxon>Fabaceae</taxon>
        <taxon>Caesalpinioideae</taxon>
        <taxon>Cassia clade</taxon>
        <taxon>Senna</taxon>
    </lineage>
</organism>
<evidence type="ECO:0000313" key="1">
    <source>
        <dbReference type="EMBL" id="KAF7805952.1"/>
    </source>
</evidence>
<gene>
    <name evidence="1" type="ORF">G2W53_038113</name>
</gene>
<dbReference type="Proteomes" id="UP000634136">
    <property type="component" value="Unassembled WGS sequence"/>
</dbReference>
<sequence length="24" mass="2616">MEASGKTGRLGFFCNDAFAPRPRS</sequence>
<evidence type="ECO:0000313" key="2">
    <source>
        <dbReference type="Proteomes" id="UP000634136"/>
    </source>
</evidence>
<accession>A0A834SRB2</accession>